<gene>
    <name evidence="2" type="ORF">A8C32_12695</name>
</gene>
<dbReference type="InterPro" id="IPR046289">
    <property type="entry name" value="DUF6326"/>
</dbReference>
<feature type="transmembrane region" description="Helical" evidence="1">
    <location>
        <begin position="108"/>
        <end position="127"/>
    </location>
</feature>
<comment type="caution">
    <text evidence="2">The sequence shown here is derived from an EMBL/GenBank/DDBJ whole genome shotgun (WGS) entry which is preliminary data.</text>
</comment>
<dbReference type="EMBL" id="MDJD01000007">
    <property type="protein sequence ID" value="OEK09556.1"/>
    <property type="molecule type" value="Genomic_DNA"/>
</dbReference>
<dbReference type="AlphaFoldDB" id="A0A1E5TDT9"/>
<keyword evidence="1" id="KW-0812">Transmembrane</keyword>
<evidence type="ECO:0000256" key="1">
    <source>
        <dbReference type="SAM" id="Phobius"/>
    </source>
</evidence>
<evidence type="ECO:0000313" key="3">
    <source>
        <dbReference type="Proteomes" id="UP000095713"/>
    </source>
</evidence>
<organism evidence="2 3">
    <name type="scientific">Flavivirga aquatica</name>
    <dbReference type="NCBI Taxonomy" id="1849968"/>
    <lineage>
        <taxon>Bacteria</taxon>
        <taxon>Pseudomonadati</taxon>
        <taxon>Bacteroidota</taxon>
        <taxon>Flavobacteriia</taxon>
        <taxon>Flavobacteriales</taxon>
        <taxon>Flavobacteriaceae</taxon>
        <taxon>Flavivirga</taxon>
    </lineage>
</organism>
<dbReference type="Proteomes" id="UP000095713">
    <property type="component" value="Unassembled WGS sequence"/>
</dbReference>
<feature type="transmembrane region" description="Helical" evidence="1">
    <location>
        <begin position="54"/>
        <end position="76"/>
    </location>
</feature>
<keyword evidence="1" id="KW-1133">Transmembrane helix</keyword>
<dbReference type="STRING" id="1849968.A8C32_12695"/>
<protein>
    <recommendedName>
        <fullName evidence="4">DoxX family protein</fullName>
    </recommendedName>
</protein>
<feature type="transmembrane region" description="Helical" evidence="1">
    <location>
        <begin position="83"/>
        <end position="102"/>
    </location>
</feature>
<reference evidence="2 3" key="1">
    <citation type="submission" date="2016-05" db="EMBL/GenBank/DDBJ databases">
        <title>Draft Genome Sequence of Algibacter sp. Strain SK-16 Isolated from the Surface Water of Aburatsubo Inlet.</title>
        <authorList>
            <person name="Wong S.-K."/>
            <person name="Yoshizawa S."/>
            <person name="Nakajima Y."/>
            <person name="Ogura Y."/>
            <person name="Tetsuya H."/>
            <person name="Hamasaki K."/>
        </authorList>
    </citation>
    <scope>NUCLEOTIDE SEQUENCE [LARGE SCALE GENOMIC DNA]</scope>
    <source>
        <strain evidence="2 3">SK-16</strain>
    </source>
</reference>
<name>A0A1E5TDT9_9FLAO</name>
<sequence>MKTEKKNLPIESKIVLSTLWIFVLINMIYADIMGMLRPGYLELLEQASKELTSGVVLTFSILLEIPIILILLSRILSRKWNRICNFIAVPISIIYVIFGGLTNPPISYIFFATIEIIALLIIFYIACKWPKHDMIQG</sequence>
<dbReference type="RefSeq" id="WP_069828992.1">
    <property type="nucleotide sequence ID" value="NZ_MDJD01000007.1"/>
</dbReference>
<keyword evidence="3" id="KW-1185">Reference proteome</keyword>
<evidence type="ECO:0000313" key="2">
    <source>
        <dbReference type="EMBL" id="OEK09556.1"/>
    </source>
</evidence>
<accession>A0A1E5TDT9</accession>
<evidence type="ECO:0008006" key="4">
    <source>
        <dbReference type="Google" id="ProtNLM"/>
    </source>
</evidence>
<proteinExistence type="predicted"/>
<dbReference type="OrthoDB" id="1551186at2"/>
<dbReference type="Pfam" id="PF19851">
    <property type="entry name" value="DUF6326"/>
    <property type="match status" value="1"/>
</dbReference>
<keyword evidence="1" id="KW-0472">Membrane</keyword>